<proteinExistence type="predicted"/>
<accession>A0ABW1DPB6</accession>
<reference evidence="2" key="1">
    <citation type="journal article" date="2019" name="Int. J. Syst. Evol. Microbiol.">
        <title>The Global Catalogue of Microorganisms (GCM) 10K type strain sequencing project: providing services to taxonomists for standard genome sequencing and annotation.</title>
        <authorList>
            <consortium name="The Broad Institute Genomics Platform"/>
            <consortium name="The Broad Institute Genome Sequencing Center for Infectious Disease"/>
            <person name="Wu L."/>
            <person name="Ma J."/>
        </authorList>
    </citation>
    <scope>NUCLEOTIDE SEQUENCE [LARGE SCALE GENOMIC DNA]</scope>
    <source>
        <strain evidence="2">CGMCC 1.15053</strain>
    </source>
</reference>
<dbReference type="Proteomes" id="UP001595979">
    <property type="component" value="Unassembled WGS sequence"/>
</dbReference>
<sequence>MASLSLEHNDRRIQEFIQEGLVGALPRAIGHGCANEERERYSRFSESMFNRRVQGVMRWTHVDQALYDMAPRFGFEPRRVRVGPAKFPEMFMIQRGPVIISAHHIRGSRQSRAPKYALHREELMPPAQGLLLASEEQLQAQAEWTAQPNPVEFWTATYHMGHGTEPEWMTLGRPARGQRDLFYFRDLYALSGHVPQTYDSMILNPPTEIPTINFALPSIEVTEGEGDK</sequence>
<protein>
    <submittedName>
        <fullName evidence="1">Uncharacterized protein</fullName>
    </submittedName>
</protein>
<comment type="caution">
    <text evidence="1">The sequence shown here is derived from an EMBL/GenBank/DDBJ whole genome shotgun (WGS) entry which is preliminary data.</text>
</comment>
<organism evidence="1 2">
    <name type="scientific">Deinococcus petrolearius</name>
    <dbReference type="NCBI Taxonomy" id="1751295"/>
    <lineage>
        <taxon>Bacteria</taxon>
        <taxon>Thermotogati</taxon>
        <taxon>Deinococcota</taxon>
        <taxon>Deinococci</taxon>
        <taxon>Deinococcales</taxon>
        <taxon>Deinococcaceae</taxon>
        <taxon>Deinococcus</taxon>
    </lineage>
</organism>
<evidence type="ECO:0000313" key="2">
    <source>
        <dbReference type="Proteomes" id="UP001595979"/>
    </source>
</evidence>
<dbReference type="RefSeq" id="WP_380050955.1">
    <property type="nucleotide sequence ID" value="NZ_JBHSOH010000029.1"/>
</dbReference>
<keyword evidence="2" id="KW-1185">Reference proteome</keyword>
<evidence type="ECO:0000313" key="1">
    <source>
        <dbReference type="EMBL" id="MFC5849641.1"/>
    </source>
</evidence>
<gene>
    <name evidence="1" type="ORF">ACFPQ6_15145</name>
</gene>
<name>A0ABW1DPB6_9DEIO</name>
<dbReference type="EMBL" id="JBHSOH010000029">
    <property type="protein sequence ID" value="MFC5849641.1"/>
    <property type="molecule type" value="Genomic_DNA"/>
</dbReference>